<keyword evidence="4 7" id="KW-0067">ATP-binding</keyword>
<feature type="region of interest" description="Disordered" evidence="8">
    <location>
        <begin position="1"/>
        <end position="24"/>
    </location>
</feature>
<evidence type="ECO:0000256" key="3">
    <source>
        <dbReference type="ARBA" id="ARBA00022741"/>
    </source>
</evidence>
<dbReference type="PANTHER" id="PTHR30621:SF0">
    <property type="entry name" value="BIFUNCTIONAL GLUTAMINE SYNTHETASE ADENYLYLTRANSFERASE_ADENYLYL-REMOVING ENZYME"/>
    <property type="match status" value="1"/>
</dbReference>
<evidence type="ECO:0000259" key="10">
    <source>
        <dbReference type="Pfam" id="PF08335"/>
    </source>
</evidence>
<evidence type="ECO:0000256" key="7">
    <source>
        <dbReference type="HAMAP-Rule" id="MF_00802"/>
    </source>
</evidence>
<feature type="domain" description="Glutamate-ammonia ligase adenylyltransferase repeated" evidence="9">
    <location>
        <begin position="581"/>
        <end position="822"/>
    </location>
</feature>
<dbReference type="NCBIfam" id="NF010706">
    <property type="entry name" value="PRK14108.1"/>
    <property type="match status" value="1"/>
</dbReference>
<dbReference type="InterPro" id="IPR005190">
    <property type="entry name" value="GlnE_rpt_dom"/>
</dbReference>
<comment type="catalytic activity">
    <reaction evidence="7">
        <text>[glutamine synthetase]-O(4)-(5'-adenylyl)-L-tyrosine + phosphate = [glutamine synthetase]-L-tyrosine + ADP</text>
        <dbReference type="Rhea" id="RHEA:43716"/>
        <dbReference type="Rhea" id="RHEA-COMP:10660"/>
        <dbReference type="Rhea" id="RHEA-COMP:10661"/>
        <dbReference type="ChEBI" id="CHEBI:43474"/>
        <dbReference type="ChEBI" id="CHEBI:46858"/>
        <dbReference type="ChEBI" id="CHEBI:83624"/>
        <dbReference type="ChEBI" id="CHEBI:456216"/>
        <dbReference type="EC" id="2.7.7.89"/>
    </reaction>
</comment>
<accession>A0ABU0BNX6</accession>
<dbReference type="Proteomes" id="UP001230207">
    <property type="component" value="Unassembled WGS sequence"/>
</dbReference>
<evidence type="ECO:0000256" key="1">
    <source>
        <dbReference type="ARBA" id="ARBA00022679"/>
    </source>
</evidence>
<keyword evidence="6 7" id="KW-0511">Multifunctional enzyme</keyword>
<evidence type="ECO:0000256" key="8">
    <source>
        <dbReference type="SAM" id="MobiDB-lite"/>
    </source>
</evidence>
<dbReference type="RefSeq" id="WP_307228679.1">
    <property type="nucleotide sequence ID" value="NZ_JAUSVF010000001.1"/>
</dbReference>
<dbReference type="InterPro" id="IPR043519">
    <property type="entry name" value="NT_sf"/>
</dbReference>
<feature type="domain" description="PII-uridylyltransferase/Glutamine-synthetase adenylyltransferase" evidence="10">
    <location>
        <begin position="327"/>
        <end position="467"/>
    </location>
</feature>
<protein>
    <recommendedName>
        <fullName evidence="7">Bifunctional glutamine synthetase adenylyltransferase/adenylyl-removing enzyme</fullName>
    </recommendedName>
    <alternativeName>
        <fullName evidence="7">ATP:glutamine synthetase adenylyltransferase</fullName>
    </alternativeName>
    <alternativeName>
        <fullName evidence="7">ATase</fullName>
    </alternativeName>
    <domain>
        <recommendedName>
            <fullName evidence="7">Glutamine synthetase adenylyl-L-tyrosine phosphorylase</fullName>
            <ecNumber evidence="7">2.7.7.89</ecNumber>
        </recommendedName>
        <alternativeName>
            <fullName evidence="7">Adenylyl removase</fullName>
            <shortName evidence="7">AR</shortName>
            <shortName evidence="7">AT-N</shortName>
        </alternativeName>
    </domain>
    <domain>
        <recommendedName>
            <fullName evidence="7">Glutamine synthetase adenylyl transferase</fullName>
            <ecNumber evidence="7">2.7.7.42</ecNumber>
        </recommendedName>
        <alternativeName>
            <fullName evidence="7">Adenylyl transferase</fullName>
            <shortName evidence="7">AT</shortName>
            <shortName evidence="7">AT-C</shortName>
        </alternativeName>
    </domain>
</protein>
<dbReference type="PANTHER" id="PTHR30621">
    <property type="entry name" value="GLUTAMINE SYNTHETASE ADENYLYLTRANSFERASE"/>
    <property type="match status" value="1"/>
</dbReference>
<name>A0ABU0BNX6_9HYPH</name>
<keyword evidence="5 7" id="KW-0460">Magnesium</keyword>
<comment type="similarity">
    <text evidence="7">Belongs to the GlnE family.</text>
</comment>
<keyword evidence="3 7" id="KW-0547">Nucleotide-binding</keyword>
<dbReference type="EC" id="2.7.7.42" evidence="7"/>
<comment type="caution">
    <text evidence="11">The sequence shown here is derived from an EMBL/GenBank/DDBJ whole genome shotgun (WGS) entry which is preliminary data.</text>
</comment>
<evidence type="ECO:0000313" key="12">
    <source>
        <dbReference type="Proteomes" id="UP001230207"/>
    </source>
</evidence>
<evidence type="ECO:0000256" key="2">
    <source>
        <dbReference type="ARBA" id="ARBA00022695"/>
    </source>
</evidence>
<dbReference type="Pfam" id="PF08335">
    <property type="entry name" value="GlnD_UR_UTase"/>
    <property type="match status" value="1"/>
</dbReference>
<dbReference type="CDD" id="cd05401">
    <property type="entry name" value="NT_GlnE_GlnD_like"/>
    <property type="match status" value="2"/>
</dbReference>
<dbReference type="SUPFAM" id="SSF81593">
    <property type="entry name" value="Nucleotidyltransferase substrate binding subunit/domain"/>
    <property type="match status" value="2"/>
</dbReference>
<evidence type="ECO:0000259" key="9">
    <source>
        <dbReference type="Pfam" id="PF03710"/>
    </source>
</evidence>
<dbReference type="EMBL" id="JAUSVF010000001">
    <property type="protein sequence ID" value="MDQ0319628.1"/>
    <property type="molecule type" value="Genomic_DNA"/>
</dbReference>
<dbReference type="EC" id="2.7.7.89" evidence="7"/>
<feature type="region of interest" description="Adenylyl transferase" evidence="7">
    <location>
        <begin position="474"/>
        <end position="985"/>
    </location>
</feature>
<comment type="function">
    <text evidence="7">Involved in the regulation of glutamine synthetase GlnA, a key enzyme in the process to assimilate ammonia. When cellular nitrogen levels are high, the C-terminal adenylyl transferase (AT) inactivates GlnA by covalent transfer of an adenylyl group from ATP to specific tyrosine residue of GlnA, thus reducing its activity. Conversely, when nitrogen levels are low, the N-terminal adenylyl removase (AR) activates GlnA by removing the adenylyl group by phosphorolysis, increasing its activity. The regulatory region of GlnE binds the signal transduction protein PII (GlnB) which indicates the nitrogen status of the cell.</text>
</comment>
<dbReference type="HAMAP" id="MF_00802">
    <property type="entry name" value="GlnE"/>
    <property type="match status" value="1"/>
</dbReference>
<evidence type="ECO:0000256" key="5">
    <source>
        <dbReference type="ARBA" id="ARBA00022842"/>
    </source>
</evidence>
<feature type="domain" description="Glutamate-ammonia ligase adenylyltransferase repeated" evidence="9">
    <location>
        <begin position="57"/>
        <end position="305"/>
    </location>
</feature>
<dbReference type="NCBIfam" id="NF008292">
    <property type="entry name" value="PRK11072.1"/>
    <property type="match status" value="1"/>
</dbReference>
<dbReference type="Gene3D" id="3.30.460.10">
    <property type="entry name" value="Beta Polymerase, domain 2"/>
    <property type="match status" value="2"/>
</dbReference>
<reference evidence="11 12" key="1">
    <citation type="submission" date="2023-07" db="EMBL/GenBank/DDBJ databases">
        <title>Genomic Encyclopedia of Type Strains, Phase IV (KMG-IV): sequencing the most valuable type-strain genomes for metagenomic binning, comparative biology and taxonomic classification.</title>
        <authorList>
            <person name="Goeker M."/>
        </authorList>
    </citation>
    <scope>NUCLEOTIDE SEQUENCE [LARGE SCALE GENOMIC DNA]</scope>
    <source>
        <strain evidence="11 12">DSM 1112</strain>
    </source>
</reference>
<proteinExistence type="inferred from homology"/>
<evidence type="ECO:0000313" key="11">
    <source>
        <dbReference type="EMBL" id="MDQ0319628.1"/>
    </source>
</evidence>
<keyword evidence="2 7" id="KW-0548">Nucleotidyltransferase</keyword>
<dbReference type="Gene3D" id="1.20.120.330">
    <property type="entry name" value="Nucleotidyltransferases domain 2"/>
    <property type="match status" value="2"/>
</dbReference>
<comment type="catalytic activity">
    <reaction evidence="7">
        <text>[glutamine synthetase]-L-tyrosine + ATP = [glutamine synthetase]-O(4)-(5'-adenylyl)-L-tyrosine + diphosphate</text>
        <dbReference type="Rhea" id="RHEA:18589"/>
        <dbReference type="Rhea" id="RHEA-COMP:10660"/>
        <dbReference type="Rhea" id="RHEA-COMP:10661"/>
        <dbReference type="ChEBI" id="CHEBI:30616"/>
        <dbReference type="ChEBI" id="CHEBI:33019"/>
        <dbReference type="ChEBI" id="CHEBI:46858"/>
        <dbReference type="ChEBI" id="CHEBI:83624"/>
        <dbReference type="EC" id="2.7.7.42"/>
    </reaction>
</comment>
<organism evidence="11 12">
    <name type="scientific">Pararhizobium capsulatum DSM 1112</name>
    <dbReference type="NCBI Taxonomy" id="1121113"/>
    <lineage>
        <taxon>Bacteria</taxon>
        <taxon>Pseudomonadati</taxon>
        <taxon>Pseudomonadota</taxon>
        <taxon>Alphaproteobacteria</taxon>
        <taxon>Hyphomicrobiales</taxon>
        <taxon>Rhizobiaceae</taxon>
        <taxon>Rhizobium/Agrobacterium group</taxon>
        <taxon>Pararhizobium</taxon>
    </lineage>
</organism>
<dbReference type="InterPro" id="IPR013546">
    <property type="entry name" value="PII_UdlTrfase/GS_AdlTrfase"/>
</dbReference>
<evidence type="ECO:0000256" key="6">
    <source>
        <dbReference type="ARBA" id="ARBA00023268"/>
    </source>
</evidence>
<feature type="region of interest" description="Adenylyl removase" evidence="7">
    <location>
        <begin position="1"/>
        <end position="471"/>
    </location>
</feature>
<evidence type="ECO:0000256" key="4">
    <source>
        <dbReference type="ARBA" id="ARBA00022840"/>
    </source>
</evidence>
<dbReference type="GO" id="GO:0008882">
    <property type="term" value="F:[glutamate-ammonia-ligase] adenylyltransferase activity"/>
    <property type="evidence" value="ECO:0007669"/>
    <property type="project" value="UniProtKB-EC"/>
</dbReference>
<keyword evidence="12" id="KW-1185">Reference proteome</keyword>
<sequence length="985" mass="108427">MTKTDTRRLGDIQASPIRPASQTEMRSVLSDLKDMGKSEPTIAALVAVETPVRDFVVAAFSLSPFLRDMAVARPAMLAEVLEQTLTDYLDKRIGVARNAWRGGEAGIALSDAEIMTRLRIAKREVAFAVALADLSRLFDARETTRWLSDFAGAAVSATVDHLLLSASDAGKLHVLDKDLPSNDSGVVVLGMGKLGAFELNYSSDIDLVVFYEPDAALIRDPADAPETFGRLLRRLIRILQERTGDGYVFRTDLRLRPDPGATPLAIPVEAAMLYYEGRGQNWERAAFIKARPVAGDLKAGENFLRELTPFVFRKYLDYAAIADIHSIKRQIHAHKGHGEIAVKGHNIKLGRGGIREIEFFVQTQQLIAGGRMPDLRLRATEPMLAGLAKANWIDTETAEELTAAYWFLRDVEHRIQMVRDEQTHILPTTEADLKRIAYMMGFADGAAFSNALSKVLKTVERRYSQLFEQEAHLSGEAGNLVFTGQKDDPDTLETLKSLGFERPQDISRTIRTWHYGRYRATQSVEARERLTELTPELLRVFGQNKRADEALLRFDQFISGLPAGIQLFSLLGNNPGLLSLIVNIMSTAPRLADIIAGRPHVFDGMLDPRLLAELPTRAYLAERIEGFVSGARHYEDILDRLRIIAAEQRFLIGIRLLTGAITGAQAGHAFTDLADLIIAAALDAVLAEVQVVHGTLAGGRVAVIGMGKLGSHELTAGSDVDLILLYDYAQDTLESDGAKPLDAVRYFTRITQRLIAALSAPTAEGVLYEVDMRLRPSGNKGPVATRINAFAKYQRTEAWTWEHMALTRARPLCGDQSLIMEAEAIFGEVLGQKRDVSKVTADVAEMRGLIDKEKPPSDLWDFKLIPGGLVDIEFIAQYLALIAPAKDLPPPPAGASTFDVLKVLGPTLMEPAALDTVLEALSLFTELSQMVRLCIEGDFELKDAPSGLVDLLCRAADTPDAKVLEADIRRLSKAVRRIFQGIVKV</sequence>
<dbReference type="Pfam" id="PF03710">
    <property type="entry name" value="GlnE"/>
    <property type="match status" value="2"/>
</dbReference>
<dbReference type="Gene3D" id="1.20.120.1510">
    <property type="match status" value="1"/>
</dbReference>
<dbReference type="InterPro" id="IPR023057">
    <property type="entry name" value="GlnE"/>
</dbReference>
<gene>
    <name evidence="7" type="primary">glnE</name>
    <name evidence="11" type="ORF">QO002_001766</name>
</gene>
<keyword evidence="1 7" id="KW-0808">Transferase</keyword>
<comment type="cofactor">
    <cofactor evidence="7">
        <name>Mg(2+)</name>
        <dbReference type="ChEBI" id="CHEBI:18420"/>
    </cofactor>
</comment>
<dbReference type="SUPFAM" id="SSF81301">
    <property type="entry name" value="Nucleotidyltransferase"/>
    <property type="match status" value="2"/>
</dbReference>
<feature type="compositionally biased region" description="Basic and acidic residues" evidence="8">
    <location>
        <begin position="1"/>
        <end position="10"/>
    </location>
</feature>